<dbReference type="AlphaFoldDB" id="A0AAD8XTC5"/>
<keyword evidence="3" id="KW-1185">Reference proteome</keyword>
<sequence>MTGLNMITSNEDSTPSSISRADAADRIAVMLEQESTTYKCRDYLAGDKSTCSMSSSSSSTSLHQPHQHKSQQRGCIDRVCREKMTRWCYQVTDFCKFRRDAVAISISFLDRFLSSSSPRALKALCTTISQGCYDENDILDMEKDILNDLSWRMNGPIVQDFISHLMVFLPLSAYSYDDDVDIILLDIARYQAEIAVCDYDLSLTNHSDIALAALLNSIEGIDEKVFPARSRFEFLLSISDETGLNPFSYDVNVARARLLELFKKNSGYELPQIANLTPVICSKKEFVFQKPKRLNSTGSTSPVSVKKHPYQRKNSQTAKSAAFITQAPPQSGRSSRLQSSPLFEPEKNDDETSNDDFQGFNPFTPGAKMPTKGGFGILSDNERKQPPPSTPGGQISPRQMKMKEITTELLMCISDDESVSELLLSHEEFLLDQLNNVDAVLEPDSVLTPDMTRSQRFQRYGEVMQERIDGARAPAAKKALSALKDFVMSRE</sequence>
<dbReference type="InterPro" id="IPR039361">
    <property type="entry name" value="Cyclin"/>
</dbReference>
<name>A0AAD8XTC5_9STRA</name>
<feature type="compositionally biased region" description="Polar residues" evidence="1">
    <location>
        <begin position="294"/>
        <end position="303"/>
    </location>
</feature>
<dbReference type="EMBL" id="JATAAI010000055">
    <property type="protein sequence ID" value="KAK1733006.1"/>
    <property type="molecule type" value="Genomic_DNA"/>
</dbReference>
<dbReference type="InterPro" id="IPR036915">
    <property type="entry name" value="Cyclin-like_sf"/>
</dbReference>
<proteinExistence type="predicted"/>
<dbReference type="SUPFAM" id="SSF47954">
    <property type="entry name" value="Cyclin-like"/>
    <property type="match status" value="1"/>
</dbReference>
<organism evidence="2 3">
    <name type="scientific">Skeletonema marinoi</name>
    <dbReference type="NCBI Taxonomy" id="267567"/>
    <lineage>
        <taxon>Eukaryota</taxon>
        <taxon>Sar</taxon>
        <taxon>Stramenopiles</taxon>
        <taxon>Ochrophyta</taxon>
        <taxon>Bacillariophyta</taxon>
        <taxon>Coscinodiscophyceae</taxon>
        <taxon>Thalassiosirophycidae</taxon>
        <taxon>Thalassiosirales</taxon>
        <taxon>Skeletonemataceae</taxon>
        <taxon>Skeletonema</taxon>
        <taxon>Skeletonema marinoi-dohrnii complex</taxon>
    </lineage>
</organism>
<evidence type="ECO:0000256" key="1">
    <source>
        <dbReference type="SAM" id="MobiDB-lite"/>
    </source>
</evidence>
<reference evidence="2" key="1">
    <citation type="submission" date="2023-06" db="EMBL/GenBank/DDBJ databases">
        <title>Survivors Of The Sea: Transcriptome response of Skeletonema marinoi to long-term dormancy.</title>
        <authorList>
            <person name="Pinder M.I.M."/>
            <person name="Kourtchenko O."/>
            <person name="Robertson E.K."/>
            <person name="Larsson T."/>
            <person name="Maumus F."/>
            <person name="Osuna-Cruz C.M."/>
            <person name="Vancaester E."/>
            <person name="Stenow R."/>
            <person name="Vandepoele K."/>
            <person name="Ploug H."/>
            <person name="Bruchert V."/>
            <person name="Godhe A."/>
            <person name="Topel M."/>
        </authorList>
    </citation>
    <scope>NUCLEOTIDE SEQUENCE</scope>
    <source>
        <strain evidence="2">R05AC</strain>
    </source>
</reference>
<dbReference type="Gene3D" id="1.10.472.10">
    <property type="entry name" value="Cyclin-like"/>
    <property type="match status" value="2"/>
</dbReference>
<dbReference type="Proteomes" id="UP001224775">
    <property type="component" value="Unassembled WGS sequence"/>
</dbReference>
<protein>
    <submittedName>
        <fullName evidence="2">Cyclin family protein</fullName>
    </submittedName>
</protein>
<evidence type="ECO:0000313" key="3">
    <source>
        <dbReference type="Proteomes" id="UP001224775"/>
    </source>
</evidence>
<accession>A0AAD8XTC5</accession>
<feature type="region of interest" description="Disordered" evidence="1">
    <location>
        <begin position="293"/>
        <end position="399"/>
    </location>
</feature>
<feature type="compositionally biased region" description="Polar residues" evidence="1">
    <location>
        <begin position="327"/>
        <end position="341"/>
    </location>
</feature>
<evidence type="ECO:0000313" key="2">
    <source>
        <dbReference type="EMBL" id="KAK1733006.1"/>
    </source>
</evidence>
<gene>
    <name evidence="2" type="ORF">QTG54_016337</name>
</gene>
<dbReference type="PANTHER" id="PTHR10177">
    <property type="entry name" value="CYCLINS"/>
    <property type="match status" value="1"/>
</dbReference>
<comment type="caution">
    <text evidence="2">The sequence shown here is derived from an EMBL/GenBank/DDBJ whole genome shotgun (WGS) entry which is preliminary data.</text>
</comment>